<dbReference type="RefSeq" id="WP_126351288.1">
    <property type="nucleotide sequence ID" value="NZ_CP086380.1"/>
</dbReference>
<evidence type="ECO:0000313" key="2">
    <source>
        <dbReference type="Proteomes" id="UP000277766"/>
    </source>
</evidence>
<keyword evidence="2" id="KW-1185">Reference proteome</keyword>
<evidence type="ECO:0000313" key="1">
    <source>
        <dbReference type="EMBL" id="RTR29377.1"/>
    </source>
</evidence>
<dbReference type="Proteomes" id="UP000277766">
    <property type="component" value="Unassembled WGS sequence"/>
</dbReference>
<sequence length="61" mass="6456">MSRRGTNIAAALLGLIVLLLLAVGAMSQRLDHLLRENPAVAECLQAGGSAEECREAAREKP</sequence>
<proteinExistence type="predicted"/>
<dbReference type="AlphaFoldDB" id="A0A3S0KFI1"/>
<comment type="caution">
    <text evidence="1">The sequence shown here is derived from an EMBL/GenBank/DDBJ whole genome shotgun (WGS) entry which is preliminary data.</text>
</comment>
<dbReference type="EMBL" id="RXPE01000004">
    <property type="protein sequence ID" value="RTR29377.1"/>
    <property type="molecule type" value="Genomic_DNA"/>
</dbReference>
<accession>A0A3S0KFI1</accession>
<reference evidence="1 2" key="1">
    <citation type="submission" date="2018-12" db="EMBL/GenBank/DDBJ databases">
        <title>Deinococcus radiophilus ATCC 27603 genome sequencing and assembly.</title>
        <authorList>
            <person name="Maclea K.S."/>
            <person name="Maynard C.R."/>
        </authorList>
    </citation>
    <scope>NUCLEOTIDE SEQUENCE [LARGE SCALE GENOMIC DNA]</scope>
    <source>
        <strain evidence="1 2">ATCC 27603</strain>
    </source>
</reference>
<name>A0A3S0KFI1_9DEIO</name>
<organism evidence="1 2">
    <name type="scientific">Deinococcus radiophilus</name>
    <dbReference type="NCBI Taxonomy" id="32062"/>
    <lineage>
        <taxon>Bacteria</taxon>
        <taxon>Thermotogati</taxon>
        <taxon>Deinococcota</taxon>
        <taxon>Deinococci</taxon>
        <taxon>Deinococcales</taxon>
        <taxon>Deinococcaceae</taxon>
        <taxon>Deinococcus</taxon>
    </lineage>
</organism>
<gene>
    <name evidence="1" type="ORF">EJ104_03020</name>
</gene>
<dbReference type="OrthoDB" id="9963057at2"/>
<protein>
    <submittedName>
        <fullName evidence="1">Uncharacterized protein</fullName>
    </submittedName>
</protein>